<feature type="transmembrane region" description="Helical" evidence="1">
    <location>
        <begin position="271"/>
        <end position="293"/>
    </location>
</feature>
<feature type="transmembrane region" description="Helical" evidence="1">
    <location>
        <begin position="116"/>
        <end position="141"/>
    </location>
</feature>
<proteinExistence type="predicted"/>
<dbReference type="AlphaFoldDB" id="A0A1G6W4F5"/>
<dbReference type="OrthoDB" id="5244396at2"/>
<keyword evidence="3" id="KW-1185">Reference proteome</keyword>
<keyword evidence="1" id="KW-0812">Transmembrane</keyword>
<dbReference type="GO" id="GO:0005886">
    <property type="term" value="C:plasma membrane"/>
    <property type="evidence" value="ECO:0007669"/>
    <property type="project" value="UniProtKB-SubCell"/>
</dbReference>
<dbReference type="PANTHER" id="PTHR37305:SF1">
    <property type="entry name" value="MEMBRANE PROTEIN"/>
    <property type="match status" value="1"/>
</dbReference>
<dbReference type="GO" id="GO:0140359">
    <property type="term" value="F:ABC-type transporter activity"/>
    <property type="evidence" value="ECO:0007669"/>
    <property type="project" value="InterPro"/>
</dbReference>
<reference evidence="3" key="1">
    <citation type="submission" date="2016-10" db="EMBL/GenBank/DDBJ databases">
        <authorList>
            <person name="Varghese N."/>
            <person name="Submissions S."/>
        </authorList>
    </citation>
    <scope>NUCLEOTIDE SEQUENCE [LARGE SCALE GENOMIC DNA]</scope>
    <source>
        <strain evidence="3">IBRC-M 10403</strain>
    </source>
</reference>
<accession>A0A1G6W4F5</accession>
<feature type="transmembrane region" description="Helical" evidence="1">
    <location>
        <begin position="153"/>
        <end position="178"/>
    </location>
</feature>
<organism evidence="2 3">
    <name type="scientific">Actinokineospora iranica</name>
    <dbReference type="NCBI Taxonomy" id="1271860"/>
    <lineage>
        <taxon>Bacteria</taxon>
        <taxon>Bacillati</taxon>
        <taxon>Actinomycetota</taxon>
        <taxon>Actinomycetes</taxon>
        <taxon>Pseudonocardiales</taxon>
        <taxon>Pseudonocardiaceae</taxon>
        <taxon>Actinokineospora</taxon>
    </lineage>
</organism>
<keyword evidence="1" id="KW-0472">Membrane</keyword>
<gene>
    <name evidence="2" type="ORF">SAMN05216174_1142</name>
</gene>
<evidence type="ECO:0000313" key="3">
    <source>
        <dbReference type="Proteomes" id="UP000199501"/>
    </source>
</evidence>
<dbReference type="PANTHER" id="PTHR37305">
    <property type="entry name" value="INTEGRAL MEMBRANE PROTEIN-RELATED"/>
    <property type="match status" value="1"/>
</dbReference>
<dbReference type="EMBL" id="FMZZ01000014">
    <property type="protein sequence ID" value="SDD60678.1"/>
    <property type="molecule type" value="Genomic_DNA"/>
</dbReference>
<feature type="transmembrane region" description="Helical" evidence="1">
    <location>
        <begin position="64"/>
        <end position="90"/>
    </location>
</feature>
<feature type="transmembrane region" description="Helical" evidence="1">
    <location>
        <begin position="185"/>
        <end position="206"/>
    </location>
</feature>
<evidence type="ECO:0000256" key="1">
    <source>
        <dbReference type="SAM" id="Phobius"/>
    </source>
</evidence>
<dbReference type="RefSeq" id="WP_091455202.1">
    <property type="nucleotide sequence ID" value="NZ_FMZZ01000014.1"/>
</dbReference>
<protein>
    <submittedName>
        <fullName evidence="2">ABC-2 type transport system permease protein</fullName>
    </submittedName>
</protein>
<evidence type="ECO:0000313" key="2">
    <source>
        <dbReference type="EMBL" id="SDD60678.1"/>
    </source>
</evidence>
<dbReference type="STRING" id="1271860.SAMN05216174_1142"/>
<sequence>MGRLINAEFRKILTTKLWWGLMIPAVVLAVLWAWGWSAVTGELINDVTNEPELRNFDVPVDEMSWSVIALARSINIASIFPMIFGALGLASELSRKTITTTFLTAPSRASVLGAKAITYVLWGAIFGLVISAAASLGTLIGSDTNLLPEGEQWFLIVLAGMIMCILWTLVGLGVGALIGSPVGALVILLIYALVVGPFGEVVLFGTTEGSNLPGFLPNGSANGLTGSTAAALLFEQIQTLVFNRGGAAIPASRQETIEEIIRFSAGAPGAFSLWISGLIFLGWTALFFMTGIIRNQRRDIT</sequence>
<keyword evidence="1" id="KW-1133">Transmembrane helix</keyword>
<name>A0A1G6W4F5_9PSEU</name>
<feature type="transmembrane region" description="Helical" evidence="1">
    <location>
        <begin position="21"/>
        <end position="44"/>
    </location>
</feature>
<dbReference type="Proteomes" id="UP000199501">
    <property type="component" value="Unassembled WGS sequence"/>
</dbReference>